<dbReference type="AlphaFoldDB" id="A0A223MD98"/>
<sequence>MLSLYDDVDTQKLLAEHLKKKRKQAKLSRKKLAERSAVPEATIRHFETTYQISLRQFLALWLVLDKMDRLVELTKEYPQLPRTIAEVLRG</sequence>
<dbReference type="CDD" id="cd00093">
    <property type="entry name" value="HTH_XRE"/>
    <property type="match status" value="1"/>
</dbReference>
<dbReference type="Gene3D" id="1.10.260.40">
    <property type="entry name" value="lambda repressor-like DNA-binding domains"/>
    <property type="match status" value="1"/>
</dbReference>
<dbReference type="InterPro" id="IPR010982">
    <property type="entry name" value="Lambda_DNA-bd_dom_sf"/>
</dbReference>
<dbReference type="OMA" id="NNARITT"/>
<dbReference type="GO" id="GO:0003677">
    <property type="term" value="F:DNA binding"/>
    <property type="evidence" value="ECO:0007669"/>
    <property type="project" value="InterPro"/>
</dbReference>
<proteinExistence type="predicted"/>
<name>A0A223MD98_ACTPL</name>
<reference evidence="3 4" key="1">
    <citation type="submission" date="2018-12" db="EMBL/GenBank/DDBJ databases">
        <authorList>
            <consortium name="Pathogen Informatics"/>
        </authorList>
    </citation>
    <scope>NUCLEOTIDE SEQUENCE [LARGE SCALE GENOMIC DNA]</scope>
    <source>
        <strain evidence="3 4">NCTC10976</strain>
    </source>
</reference>
<feature type="domain" description="HTH cro/C1-type" evidence="1">
    <location>
        <begin position="18"/>
        <end position="70"/>
    </location>
</feature>
<reference evidence="2" key="3">
    <citation type="submission" date="2022-12" db="EMBL/GenBank/DDBJ databases">
        <authorList>
            <person name="Kardos G."/>
            <person name="Sarkozi R."/>
            <person name="Laczko L."/>
            <person name="Marton S."/>
            <person name="Makrai L."/>
            <person name="Banyai K."/>
            <person name="Fodor L."/>
        </authorList>
    </citation>
    <scope>NUCLEOTIDE SEQUENCE</scope>
    <source>
        <strain evidence="2">84/14</strain>
    </source>
</reference>
<dbReference type="Proteomes" id="UP001077788">
    <property type="component" value="Unassembled WGS sequence"/>
</dbReference>
<dbReference type="PROSITE" id="PS50943">
    <property type="entry name" value="HTH_CROC1"/>
    <property type="match status" value="1"/>
</dbReference>
<reference evidence="2" key="2">
    <citation type="journal article" date="2021" name="Vet Sci">
        <title>O-Serogroups and Pathovirotypes of Escherichia coli Isolated from Post-Weaning Piglets Showing Diarrhoea and/or Oedema in South Korea.</title>
        <authorList>
            <person name="Byun J.W."/>
            <person name="Moon B.Y."/>
            <person name="Do K.H."/>
            <person name="Lee K."/>
            <person name="Lee H.Y."/>
            <person name="Kim W.I."/>
            <person name="So B."/>
            <person name="Lee W.K."/>
        </authorList>
    </citation>
    <scope>NUCLEOTIDE SEQUENCE</scope>
    <source>
        <strain evidence="2">84/14</strain>
    </source>
</reference>
<accession>A0A223MD98</accession>
<dbReference type="EMBL" id="JAPQFC010000001">
    <property type="protein sequence ID" value="MCY6524397.1"/>
    <property type="molecule type" value="Genomic_DNA"/>
</dbReference>
<evidence type="ECO:0000313" key="4">
    <source>
        <dbReference type="Proteomes" id="UP000275510"/>
    </source>
</evidence>
<dbReference type="GeneID" id="48600010"/>
<dbReference type="OrthoDB" id="199997at2"/>
<dbReference type="RefSeq" id="WP_005599215.1">
    <property type="nucleotide sequence ID" value="NZ_CBDBSU010000005.1"/>
</dbReference>
<evidence type="ECO:0000313" key="2">
    <source>
        <dbReference type="EMBL" id="MCY6524397.1"/>
    </source>
</evidence>
<dbReference type="Proteomes" id="UP000275510">
    <property type="component" value="Chromosome"/>
</dbReference>
<gene>
    <name evidence="3" type="ORF">NCTC10976_01892</name>
    <name evidence="2" type="ORF">OYG11_09260</name>
</gene>
<evidence type="ECO:0000313" key="3">
    <source>
        <dbReference type="EMBL" id="VEJ17740.1"/>
    </source>
</evidence>
<organism evidence="3 4">
    <name type="scientific">Actinobacillus pleuropneumoniae</name>
    <name type="common">Haemophilus pleuropneumoniae</name>
    <dbReference type="NCBI Taxonomy" id="715"/>
    <lineage>
        <taxon>Bacteria</taxon>
        <taxon>Pseudomonadati</taxon>
        <taxon>Pseudomonadota</taxon>
        <taxon>Gammaproteobacteria</taxon>
        <taxon>Pasteurellales</taxon>
        <taxon>Pasteurellaceae</taxon>
        <taxon>Actinobacillus</taxon>
    </lineage>
</organism>
<protein>
    <submittedName>
        <fullName evidence="2">Helix-turn-helix transcriptional regulator</fullName>
    </submittedName>
</protein>
<dbReference type="SUPFAM" id="SSF47413">
    <property type="entry name" value="lambda repressor-like DNA-binding domains"/>
    <property type="match status" value="1"/>
</dbReference>
<dbReference type="EMBL" id="LR134515">
    <property type="protein sequence ID" value="VEJ17740.1"/>
    <property type="molecule type" value="Genomic_DNA"/>
</dbReference>
<evidence type="ECO:0000259" key="1">
    <source>
        <dbReference type="PROSITE" id="PS50943"/>
    </source>
</evidence>
<dbReference type="InterPro" id="IPR001387">
    <property type="entry name" value="Cro/C1-type_HTH"/>
</dbReference>